<evidence type="ECO:0000313" key="3">
    <source>
        <dbReference type="Proteomes" id="UP000288216"/>
    </source>
</evidence>
<keyword evidence="1" id="KW-0812">Transmembrane</keyword>
<feature type="transmembrane region" description="Helical" evidence="1">
    <location>
        <begin position="99"/>
        <end position="124"/>
    </location>
</feature>
<dbReference type="OMA" id="VESTCMA"/>
<evidence type="ECO:0008006" key="4">
    <source>
        <dbReference type="Google" id="ProtNLM"/>
    </source>
</evidence>
<keyword evidence="1" id="KW-0472">Membrane</keyword>
<dbReference type="STRING" id="75743.A0A401NMB6"/>
<dbReference type="AlphaFoldDB" id="A0A401NMB6"/>
<dbReference type="GO" id="GO:0016020">
    <property type="term" value="C:membrane"/>
    <property type="evidence" value="ECO:0007669"/>
    <property type="project" value="TreeGrafter"/>
</dbReference>
<organism evidence="2 3">
    <name type="scientific">Scyliorhinus torazame</name>
    <name type="common">Cloudy catshark</name>
    <name type="synonym">Catulus torazame</name>
    <dbReference type="NCBI Taxonomy" id="75743"/>
    <lineage>
        <taxon>Eukaryota</taxon>
        <taxon>Metazoa</taxon>
        <taxon>Chordata</taxon>
        <taxon>Craniata</taxon>
        <taxon>Vertebrata</taxon>
        <taxon>Chondrichthyes</taxon>
        <taxon>Elasmobranchii</taxon>
        <taxon>Galeomorphii</taxon>
        <taxon>Galeoidea</taxon>
        <taxon>Carcharhiniformes</taxon>
        <taxon>Scyliorhinidae</taxon>
        <taxon>Scyliorhinus</taxon>
    </lineage>
</organism>
<protein>
    <recommendedName>
        <fullName evidence="4">Neurexin/syndecan/glycophorin C domain-containing protein</fullName>
    </recommendedName>
</protein>
<dbReference type="OrthoDB" id="26719at2759"/>
<dbReference type="Proteomes" id="UP000288216">
    <property type="component" value="Unassembled WGS sequence"/>
</dbReference>
<evidence type="ECO:0000313" key="2">
    <source>
        <dbReference type="EMBL" id="GCB62031.1"/>
    </source>
</evidence>
<gene>
    <name evidence="2" type="ORF">scyTo_0013017</name>
</gene>
<comment type="caution">
    <text evidence="2">The sequence shown here is derived from an EMBL/GenBank/DDBJ whole genome shotgun (WGS) entry which is preliminary data.</text>
</comment>
<dbReference type="GO" id="GO:0030863">
    <property type="term" value="C:cortical cytoskeleton"/>
    <property type="evidence" value="ECO:0007669"/>
    <property type="project" value="TreeGrafter"/>
</dbReference>
<keyword evidence="1" id="KW-1133">Transmembrane helix</keyword>
<accession>A0A401NMB6</accession>
<dbReference type="InterPro" id="IPR042192">
    <property type="entry name" value="Glycophorin-C"/>
</dbReference>
<dbReference type="EMBL" id="BFAA01006481">
    <property type="protein sequence ID" value="GCB62031.1"/>
    <property type="molecule type" value="Genomic_DNA"/>
</dbReference>
<keyword evidence="3" id="KW-1185">Reference proteome</keyword>
<sequence length="167" mass="17951">MQFNQLSSELDKELLKANAWGFIGCLSTVQFNGIAPLKAALRHPSTAPVTVKGHLAESKCGISGSAGSRAITTIHPLADHPGAIEEGKLQTNAIRTDSAVIGGVIALVIFVVLCVIAVMGRLLYRHKGTYRTNEIKGAEYAENTDAALKNHTNYRDAVSEGKKEYFI</sequence>
<evidence type="ECO:0000256" key="1">
    <source>
        <dbReference type="SAM" id="Phobius"/>
    </source>
</evidence>
<proteinExistence type="predicted"/>
<name>A0A401NMB6_SCYTO</name>
<dbReference type="PANTHER" id="PTHR47614">
    <property type="entry name" value="GLYCOPHORIN-C"/>
    <property type="match status" value="1"/>
</dbReference>
<dbReference type="PANTHER" id="PTHR47614:SF2">
    <property type="entry name" value="GLYCOPHORIN-C"/>
    <property type="match status" value="1"/>
</dbReference>
<reference evidence="2 3" key="1">
    <citation type="journal article" date="2018" name="Nat. Ecol. Evol.">
        <title>Shark genomes provide insights into elasmobranch evolution and the origin of vertebrates.</title>
        <authorList>
            <person name="Hara Y"/>
            <person name="Yamaguchi K"/>
            <person name="Onimaru K"/>
            <person name="Kadota M"/>
            <person name="Koyanagi M"/>
            <person name="Keeley SD"/>
            <person name="Tatsumi K"/>
            <person name="Tanaka K"/>
            <person name="Motone F"/>
            <person name="Kageyama Y"/>
            <person name="Nozu R"/>
            <person name="Adachi N"/>
            <person name="Nishimura O"/>
            <person name="Nakagawa R"/>
            <person name="Tanegashima C"/>
            <person name="Kiyatake I"/>
            <person name="Matsumoto R"/>
            <person name="Murakumo K"/>
            <person name="Nishida K"/>
            <person name="Terakita A"/>
            <person name="Kuratani S"/>
            <person name="Sato K"/>
            <person name="Hyodo S Kuraku.S."/>
        </authorList>
    </citation>
    <scope>NUCLEOTIDE SEQUENCE [LARGE SCALE GENOMIC DNA]</scope>
</reference>